<dbReference type="Gene3D" id="3.40.50.11350">
    <property type="match status" value="1"/>
</dbReference>
<evidence type="ECO:0000256" key="1">
    <source>
        <dbReference type="SAM" id="SignalP"/>
    </source>
</evidence>
<keyword evidence="1" id="KW-0732">Signal</keyword>
<keyword evidence="3" id="KW-1185">Reference proteome</keyword>
<sequence length="429" mass="48146">MTTCWLALGVSLRFLMAVPANALKLPATDDPLQQLWPNSDQEQQHKHAILKWQKREIAKHGARKGSICYDGCCGLGHRNHRTLGQAIHAWVHGQPLTVQWPSCNGVNSWALVQNEQVMREKFKDWIGPGDHSHECAINASNEPYYDPEQSRDSGLHAELMRFYRGPEHERLQHPVTKWYYAMQMIGFNFSPLGSIAARFLRKDFHGHGAAVIGVHLRLGNGEKAAVQDDRLPNISRHEVFRYVSQTADRIATEMLEVSPKKVRIFVASDTHSALEEFHKFDSRVFFFTGGNWLQDNQGVPIGHSDDEACADLEHTVMLEAVLMGYADVLLTPQWSELTAISKHLALSRGGQWCENQQWTGMSGNIPDPANGDIDVTAVRVQESQEDQGAANAMHEWEAILNGCPAEHCTAGYKCYSINHGLQSRVLTVQ</sequence>
<name>A0ABN9V8D0_9DINO</name>
<evidence type="ECO:0000313" key="2">
    <source>
        <dbReference type="EMBL" id="CAK0868392.1"/>
    </source>
</evidence>
<comment type="caution">
    <text evidence="2">The sequence shown here is derived from an EMBL/GenBank/DDBJ whole genome shotgun (WGS) entry which is preliminary data.</text>
</comment>
<dbReference type="Proteomes" id="UP001189429">
    <property type="component" value="Unassembled WGS sequence"/>
</dbReference>
<proteinExistence type="predicted"/>
<gene>
    <name evidence="2" type="ORF">PCOR1329_LOCUS55065</name>
</gene>
<reference evidence="2" key="1">
    <citation type="submission" date="2023-10" db="EMBL/GenBank/DDBJ databases">
        <authorList>
            <person name="Chen Y."/>
            <person name="Shah S."/>
            <person name="Dougan E. K."/>
            <person name="Thang M."/>
            <person name="Chan C."/>
        </authorList>
    </citation>
    <scope>NUCLEOTIDE SEQUENCE [LARGE SCALE GENOMIC DNA]</scope>
</reference>
<evidence type="ECO:0000313" key="3">
    <source>
        <dbReference type="Proteomes" id="UP001189429"/>
    </source>
</evidence>
<protein>
    <recommendedName>
        <fullName evidence="4">GDP-fucose protein O-fucosyltransferase 1</fullName>
    </recommendedName>
</protein>
<feature type="signal peptide" evidence="1">
    <location>
        <begin position="1"/>
        <end position="22"/>
    </location>
</feature>
<accession>A0ABN9V8D0</accession>
<dbReference type="EMBL" id="CAUYUJ010016741">
    <property type="protein sequence ID" value="CAK0868392.1"/>
    <property type="molecule type" value="Genomic_DNA"/>
</dbReference>
<feature type="chain" id="PRO_5046020540" description="GDP-fucose protein O-fucosyltransferase 1" evidence="1">
    <location>
        <begin position="23"/>
        <end position="429"/>
    </location>
</feature>
<organism evidence="2 3">
    <name type="scientific">Prorocentrum cordatum</name>
    <dbReference type="NCBI Taxonomy" id="2364126"/>
    <lineage>
        <taxon>Eukaryota</taxon>
        <taxon>Sar</taxon>
        <taxon>Alveolata</taxon>
        <taxon>Dinophyceae</taxon>
        <taxon>Prorocentrales</taxon>
        <taxon>Prorocentraceae</taxon>
        <taxon>Prorocentrum</taxon>
    </lineage>
</organism>
<evidence type="ECO:0008006" key="4">
    <source>
        <dbReference type="Google" id="ProtNLM"/>
    </source>
</evidence>